<dbReference type="Proteomes" id="UP000297322">
    <property type="component" value="Unassembled WGS sequence"/>
</dbReference>
<sequence length="78" mass="8698">MKKSELVITIPEYNRIFQVVHSVSTAFDDRSRASCLFYNTVGAFLLARSLGVPARALMGAAFFRVDDATYTVLCFAEQ</sequence>
<dbReference type="EMBL" id="SPVI01000288">
    <property type="protein sequence ID" value="TFW33048.1"/>
    <property type="molecule type" value="Genomic_DNA"/>
</dbReference>
<dbReference type="SUPFAM" id="SSF54001">
    <property type="entry name" value="Cysteine proteinases"/>
    <property type="match status" value="1"/>
</dbReference>
<comment type="caution">
    <text evidence="1">The sequence shown here is derived from an EMBL/GenBank/DDBJ whole genome shotgun (WGS) entry which is preliminary data.</text>
</comment>
<evidence type="ECO:0000313" key="1">
    <source>
        <dbReference type="EMBL" id="TFW33048.1"/>
    </source>
</evidence>
<protein>
    <submittedName>
        <fullName evidence="1">DUF2026 domain-containing protein</fullName>
    </submittedName>
</protein>
<dbReference type="InterPro" id="IPR038765">
    <property type="entry name" value="Papain-like_cys_pep_sf"/>
</dbReference>
<accession>A0A4Y9T182</accession>
<dbReference type="Pfam" id="PF09641">
    <property type="entry name" value="DUF2026"/>
    <property type="match status" value="1"/>
</dbReference>
<dbReference type="InterPro" id="IPR023107">
    <property type="entry name" value="Atu2299-like_dom_sf"/>
</dbReference>
<reference evidence="1 2" key="1">
    <citation type="submission" date="2019-03" db="EMBL/GenBank/DDBJ databases">
        <title>Biocontrol and xenobiotic degradation properties of endophytic Pseudomonas fluorescens strain BRZ63.</title>
        <authorList>
            <person name="Chlebek D.A."/>
            <person name="Pinski A."/>
            <person name="Zur J.P."/>
            <person name="Michalska J."/>
            <person name="Hupert-Kocurek K.T."/>
        </authorList>
    </citation>
    <scope>NUCLEOTIDE SEQUENCE [LARGE SCALE GENOMIC DNA]</scope>
    <source>
        <strain evidence="1 2">BRZ63</strain>
    </source>
</reference>
<gene>
    <name evidence="1" type="ORF">E4T65_30225</name>
</gene>
<feature type="non-terminal residue" evidence="1">
    <location>
        <position position="78"/>
    </location>
</feature>
<dbReference type="InterPro" id="IPR018599">
    <property type="entry name" value="DUF2026"/>
</dbReference>
<dbReference type="AlphaFoldDB" id="A0A4Y9T182"/>
<proteinExistence type="predicted"/>
<organism evidence="1 2">
    <name type="scientific">Pseudomonas fluorescens</name>
    <dbReference type="NCBI Taxonomy" id="294"/>
    <lineage>
        <taxon>Bacteria</taxon>
        <taxon>Pseudomonadati</taxon>
        <taxon>Pseudomonadota</taxon>
        <taxon>Gammaproteobacteria</taxon>
        <taxon>Pseudomonadales</taxon>
        <taxon>Pseudomonadaceae</taxon>
        <taxon>Pseudomonas</taxon>
    </lineage>
</organism>
<name>A0A4Y9T182_PSEFL</name>
<dbReference type="Gene3D" id="3.10.550.10">
    <property type="entry name" value="Hypothetical protein Atu2299"/>
    <property type="match status" value="1"/>
</dbReference>
<dbReference type="RefSeq" id="WP_135197144.1">
    <property type="nucleotide sequence ID" value="NZ_SPVI01000288.1"/>
</dbReference>
<evidence type="ECO:0000313" key="2">
    <source>
        <dbReference type="Proteomes" id="UP000297322"/>
    </source>
</evidence>